<feature type="region of interest" description="Disordered" evidence="1">
    <location>
        <begin position="159"/>
        <end position="202"/>
    </location>
</feature>
<reference evidence="2" key="1">
    <citation type="submission" date="2015-12" db="EMBL/GenBank/DDBJ databases">
        <title>De novo transcriptome assembly of four potential Pierce s Disease insect vectors from Arizona vineyards.</title>
        <authorList>
            <person name="Tassone E.E."/>
        </authorList>
    </citation>
    <scope>NUCLEOTIDE SEQUENCE</scope>
</reference>
<feature type="non-terminal residue" evidence="2">
    <location>
        <position position="340"/>
    </location>
</feature>
<feature type="compositionally biased region" description="Low complexity" evidence="1">
    <location>
        <begin position="185"/>
        <end position="202"/>
    </location>
</feature>
<feature type="compositionally biased region" description="Basic and acidic residues" evidence="1">
    <location>
        <begin position="169"/>
        <end position="184"/>
    </location>
</feature>
<feature type="non-terminal residue" evidence="2">
    <location>
        <position position="1"/>
    </location>
</feature>
<proteinExistence type="predicted"/>
<evidence type="ECO:0000313" key="2">
    <source>
        <dbReference type="EMBL" id="JAS19349.1"/>
    </source>
</evidence>
<name>A0A1B6D0V7_9HEMI</name>
<dbReference type="AlphaFoldDB" id="A0A1B6D0V7"/>
<gene>
    <name evidence="2" type="ORF">g.485</name>
</gene>
<feature type="region of interest" description="Disordered" evidence="1">
    <location>
        <begin position="251"/>
        <end position="274"/>
    </location>
</feature>
<protein>
    <submittedName>
        <fullName evidence="2">Uncharacterized protein</fullName>
    </submittedName>
</protein>
<dbReference type="EMBL" id="GEDC01017949">
    <property type="protein sequence ID" value="JAS19349.1"/>
    <property type="molecule type" value="Transcribed_RNA"/>
</dbReference>
<sequence>ESYGDTLLYLTVVEQLKMLGKKYAETRILNNFVDCNHLPMNNLIKDNLRNRQNYPINLVDDNALYHAQSLLNLHVPSEQIVQNRTAQNPVTDKMGNNGEDDQTDAFGLQFAALQMNKLLHNAEGLFHNLLWRTDLGEDFKQQIDQWIYLKQEYESCVSPESHSANEQSRALEKIEEVTESEDKNFSSSSESESILESGSESISGNEFIEAKPDNTISKADFAMKLDSFKTKFRENFDKLVENTFLTHCRTDTRPSPIMKRSPADNHGRRKSILPGENPIGINSFLKKDGTEHLSEAPTPDEKVEVKESTFGKGSVIDLKLLSVGAKQNQLELVNLDVDSL</sequence>
<organism evidence="2">
    <name type="scientific">Clastoptera arizonana</name>
    <name type="common">Arizona spittle bug</name>
    <dbReference type="NCBI Taxonomy" id="38151"/>
    <lineage>
        <taxon>Eukaryota</taxon>
        <taxon>Metazoa</taxon>
        <taxon>Ecdysozoa</taxon>
        <taxon>Arthropoda</taxon>
        <taxon>Hexapoda</taxon>
        <taxon>Insecta</taxon>
        <taxon>Pterygota</taxon>
        <taxon>Neoptera</taxon>
        <taxon>Paraneoptera</taxon>
        <taxon>Hemiptera</taxon>
        <taxon>Auchenorrhyncha</taxon>
        <taxon>Cercopoidea</taxon>
        <taxon>Clastopteridae</taxon>
        <taxon>Clastoptera</taxon>
    </lineage>
</organism>
<accession>A0A1B6D0V7</accession>
<feature type="compositionally biased region" description="Polar residues" evidence="1">
    <location>
        <begin position="159"/>
        <end position="168"/>
    </location>
</feature>
<evidence type="ECO:0000256" key="1">
    <source>
        <dbReference type="SAM" id="MobiDB-lite"/>
    </source>
</evidence>